<evidence type="ECO:0000256" key="2">
    <source>
        <dbReference type="SAM" id="MobiDB-lite"/>
    </source>
</evidence>
<reference evidence="6" key="1">
    <citation type="submission" date="2012-12" db="EMBL/GenBank/DDBJ databases">
        <authorList>
            <person name="Hellsten U."/>
            <person name="Grimwood J."/>
            <person name="Chapman J.A."/>
            <person name="Shapiro H."/>
            <person name="Aerts A."/>
            <person name="Otillar R.P."/>
            <person name="Terry A.Y."/>
            <person name="Boore J.L."/>
            <person name="Simakov O."/>
            <person name="Marletaz F."/>
            <person name="Cho S.-J."/>
            <person name="Edsinger-Gonzales E."/>
            <person name="Havlak P."/>
            <person name="Kuo D.-H."/>
            <person name="Larsson T."/>
            <person name="Lv J."/>
            <person name="Arendt D."/>
            <person name="Savage R."/>
            <person name="Osoegawa K."/>
            <person name="de Jong P."/>
            <person name="Lindberg D.R."/>
            <person name="Seaver E.C."/>
            <person name="Weisblat D.A."/>
            <person name="Putnam N.H."/>
            <person name="Grigoriev I.V."/>
            <person name="Rokhsar D.S."/>
        </authorList>
    </citation>
    <scope>NUCLEOTIDE SEQUENCE</scope>
</reference>
<feature type="compositionally biased region" description="Low complexity" evidence="2">
    <location>
        <begin position="599"/>
        <end position="628"/>
    </location>
</feature>
<reference evidence="4 6" key="2">
    <citation type="journal article" date="2013" name="Nature">
        <title>Insights into bilaterian evolution from three spiralian genomes.</title>
        <authorList>
            <person name="Simakov O."/>
            <person name="Marletaz F."/>
            <person name="Cho S.J."/>
            <person name="Edsinger-Gonzales E."/>
            <person name="Havlak P."/>
            <person name="Hellsten U."/>
            <person name="Kuo D.H."/>
            <person name="Larsson T."/>
            <person name="Lv J."/>
            <person name="Arendt D."/>
            <person name="Savage R."/>
            <person name="Osoegawa K."/>
            <person name="de Jong P."/>
            <person name="Grimwood J."/>
            <person name="Chapman J.A."/>
            <person name="Shapiro H."/>
            <person name="Aerts A."/>
            <person name="Otillar R.P."/>
            <person name="Terry A.Y."/>
            <person name="Boore J.L."/>
            <person name="Grigoriev I.V."/>
            <person name="Lindberg D.R."/>
            <person name="Seaver E.C."/>
            <person name="Weisblat D.A."/>
            <person name="Putnam N.H."/>
            <person name="Rokhsar D.S."/>
        </authorList>
    </citation>
    <scope>NUCLEOTIDE SEQUENCE</scope>
</reference>
<dbReference type="PANTHER" id="PTHR46232:SF1">
    <property type="entry name" value="SWI_SNF-RELATED MATRIX-ASSOCIATED ACTIN-DEPENDENT REGULATOR OF CHROMATIN SUBFAMILY E MEMBER 1"/>
    <property type="match status" value="1"/>
</dbReference>
<name>T1EQG3_HELRO</name>
<keyword evidence="1" id="KW-0238">DNA-binding</keyword>
<accession>T1EQG3</accession>
<dbReference type="KEGG" id="hro:HELRODRAFT_160584"/>
<feature type="compositionally biased region" description="Polar residues" evidence="2">
    <location>
        <begin position="217"/>
        <end position="227"/>
    </location>
</feature>
<feature type="domain" description="HMG box" evidence="3">
    <location>
        <begin position="237"/>
        <end position="306"/>
    </location>
</feature>
<evidence type="ECO:0000313" key="5">
    <source>
        <dbReference type="EnsemblMetazoa" id="HelroP160584"/>
    </source>
</evidence>
<reference evidence="5" key="3">
    <citation type="submission" date="2015-06" db="UniProtKB">
        <authorList>
            <consortium name="EnsemblMetazoa"/>
        </authorList>
    </citation>
    <scope>IDENTIFICATION</scope>
</reference>
<evidence type="ECO:0000313" key="6">
    <source>
        <dbReference type="Proteomes" id="UP000015101"/>
    </source>
</evidence>
<dbReference type="EMBL" id="AMQM01000625">
    <property type="status" value="NOT_ANNOTATED_CDS"/>
    <property type="molecule type" value="Genomic_DNA"/>
</dbReference>
<dbReference type="EnsemblMetazoa" id="HelroT160584">
    <property type="protein sequence ID" value="HelroP160584"/>
    <property type="gene ID" value="HelroG160584"/>
</dbReference>
<dbReference type="Gene3D" id="1.10.30.10">
    <property type="entry name" value="High mobility group box domain"/>
    <property type="match status" value="1"/>
</dbReference>
<dbReference type="EMBL" id="KB096324">
    <property type="protein sequence ID" value="ESO06413.1"/>
    <property type="molecule type" value="Genomic_DNA"/>
</dbReference>
<dbReference type="PANTHER" id="PTHR46232">
    <property type="entry name" value="SMARCE1 REGULATOR OF CHROMATIN"/>
    <property type="match status" value="1"/>
</dbReference>
<dbReference type="GO" id="GO:0016514">
    <property type="term" value="C:SWI/SNF complex"/>
    <property type="evidence" value="ECO:0000318"/>
    <property type="project" value="GO_Central"/>
</dbReference>
<evidence type="ECO:0000256" key="1">
    <source>
        <dbReference type="PROSITE-ProRule" id="PRU00267"/>
    </source>
</evidence>
<dbReference type="Pfam" id="PF00505">
    <property type="entry name" value="HMG_box"/>
    <property type="match status" value="1"/>
</dbReference>
<dbReference type="AlphaFoldDB" id="T1EQG3"/>
<dbReference type="SMART" id="SM00398">
    <property type="entry name" value="HMG"/>
    <property type="match status" value="1"/>
</dbReference>
<protein>
    <recommendedName>
        <fullName evidence="3">HMG box domain-containing protein</fullName>
    </recommendedName>
</protein>
<evidence type="ECO:0000313" key="4">
    <source>
        <dbReference type="EMBL" id="ESO06413.1"/>
    </source>
</evidence>
<dbReference type="HOGENOM" id="CLU_377351_0_0_1"/>
<feature type="region of interest" description="Disordered" evidence="2">
    <location>
        <begin position="217"/>
        <end position="240"/>
    </location>
</feature>
<dbReference type="InterPro" id="IPR036910">
    <property type="entry name" value="HMG_box_dom_sf"/>
</dbReference>
<keyword evidence="6" id="KW-1185">Reference proteome</keyword>
<dbReference type="InParanoid" id="T1EQG3"/>
<dbReference type="GO" id="GO:0003677">
    <property type="term" value="F:DNA binding"/>
    <property type="evidence" value="ECO:0007669"/>
    <property type="project" value="UniProtKB-UniRule"/>
</dbReference>
<dbReference type="CTD" id="20198813"/>
<dbReference type="GO" id="GO:0045892">
    <property type="term" value="P:negative regulation of DNA-templated transcription"/>
    <property type="evidence" value="ECO:0000318"/>
    <property type="project" value="GO_Central"/>
</dbReference>
<sequence>MNDPAYYIGIQRCNFLLETLSFYHEKCENGMIYKSFSMDNMNTDIVSGQVVSSTSNETDSSNNMNLTAFIQQNAGLQMPCQMMFLNPNITQSLLLQQQLQQLGFNNGTNNLLSNLISLNNINSTLGQQQITECFDPAIQMILTNQSNIFGTNLLTNVQNAIDSTRTDSVEVNMNGHSDSNNNGINILTTNVINNNSTNDVVVSPERIIQTSANNKVTNNQTLTTPNRLKQPMSKPPPKKPLTPYMIFSKQVWRDVKESHQHLSSVCEIGAIVGRMWRDLDATEKLKYNDLYFKGKERYEVELQEFFKETGMTPSDLVKPRAKRSSAGVKICSLQSHGQTINQITAQISQLSDQQPLEASMTSAATATPTSSLLSTAPLAITPLVIAPETSTISETSSITLPLNTVQPQELPQLAPVDSSLQQMPTNMTLTTNQQQNVTSLVDQDLFEQLGLTVPTVFQNGEYVYSIDPSTLALLALQQQQQQQPQQQIDESISNETKLNNTDSIEDDVNNNSYSNSVNQVSNISSHNIKKLDGCNQSTTGQHRLHQPPIMSFTVAEQSSINNLPTLYSSNVLSIADNDFINKFVLQGTVSGISTLNNNNSSSTNNNNSSLNSNNNHSSSTNSNNNNSSISIRNGLLRDDDGEGLAGNSGVAIECKWLDLMQSQVQDHNYVTKVLHNSTFDNSNKKMKTSNVTDEDNGDGESGASTFKFNCFNFSNNLVASSSSSSLLHGTCSDLM</sequence>
<dbReference type="Proteomes" id="UP000015101">
    <property type="component" value="Unassembled WGS sequence"/>
</dbReference>
<dbReference type="PROSITE" id="PS50118">
    <property type="entry name" value="HMG_BOX_2"/>
    <property type="match status" value="1"/>
</dbReference>
<dbReference type="GeneID" id="20198813"/>
<dbReference type="GO" id="GO:0016922">
    <property type="term" value="F:nuclear receptor binding"/>
    <property type="evidence" value="ECO:0000318"/>
    <property type="project" value="GO_Central"/>
</dbReference>
<keyword evidence="1" id="KW-0539">Nucleus</keyword>
<dbReference type="STRING" id="6412.T1EQG3"/>
<evidence type="ECO:0000259" key="3">
    <source>
        <dbReference type="PROSITE" id="PS50118"/>
    </source>
</evidence>
<dbReference type="InterPro" id="IPR009071">
    <property type="entry name" value="HMG_box_dom"/>
</dbReference>
<dbReference type="RefSeq" id="XP_009015781.1">
    <property type="nucleotide sequence ID" value="XM_009017533.1"/>
</dbReference>
<proteinExistence type="predicted"/>
<gene>
    <name evidence="5" type="primary">20198813</name>
    <name evidence="4" type="ORF">HELRODRAFT_160584</name>
</gene>
<dbReference type="SUPFAM" id="SSF47095">
    <property type="entry name" value="HMG-box"/>
    <property type="match status" value="1"/>
</dbReference>
<feature type="DNA-binding region" description="HMG box" evidence="1">
    <location>
        <begin position="237"/>
        <end position="306"/>
    </location>
</feature>
<organism evidence="5 6">
    <name type="scientific">Helobdella robusta</name>
    <name type="common">Californian leech</name>
    <dbReference type="NCBI Taxonomy" id="6412"/>
    <lineage>
        <taxon>Eukaryota</taxon>
        <taxon>Metazoa</taxon>
        <taxon>Spiralia</taxon>
        <taxon>Lophotrochozoa</taxon>
        <taxon>Annelida</taxon>
        <taxon>Clitellata</taxon>
        <taxon>Hirudinea</taxon>
        <taxon>Rhynchobdellida</taxon>
        <taxon>Glossiphoniidae</taxon>
        <taxon>Helobdella</taxon>
    </lineage>
</organism>
<feature type="region of interest" description="Disordered" evidence="2">
    <location>
        <begin position="599"/>
        <end position="634"/>
    </location>
</feature>